<dbReference type="CDD" id="cd18787">
    <property type="entry name" value="SF2_C_DEAD"/>
    <property type="match status" value="1"/>
</dbReference>
<dbReference type="InterPro" id="IPR014001">
    <property type="entry name" value="Helicase_ATP-bd"/>
</dbReference>
<keyword evidence="10" id="KW-1185">Reference proteome</keyword>
<dbReference type="PROSITE" id="PS51192">
    <property type="entry name" value="HELICASE_ATP_BIND_1"/>
    <property type="match status" value="1"/>
</dbReference>
<evidence type="ECO:0000256" key="1">
    <source>
        <dbReference type="ARBA" id="ARBA00022741"/>
    </source>
</evidence>
<accession>G2KVS8</accession>
<feature type="domain" description="Helicase ATP-binding" evidence="7">
    <location>
        <begin position="40"/>
        <end position="209"/>
    </location>
</feature>
<evidence type="ECO:0000313" key="10">
    <source>
        <dbReference type="Proteomes" id="UP000001285"/>
    </source>
</evidence>
<dbReference type="InterPro" id="IPR027417">
    <property type="entry name" value="P-loop_NTPase"/>
</dbReference>
<dbReference type="CDD" id="cd00268">
    <property type="entry name" value="DEADc"/>
    <property type="match status" value="1"/>
</dbReference>
<dbReference type="GO" id="GO:0005524">
    <property type="term" value="F:ATP binding"/>
    <property type="evidence" value="ECO:0007669"/>
    <property type="project" value="UniProtKB-KW"/>
</dbReference>
<keyword evidence="3" id="KW-0347">Helicase</keyword>
<dbReference type="Pfam" id="PF00271">
    <property type="entry name" value="Helicase_C"/>
    <property type="match status" value="1"/>
</dbReference>
<evidence type="ECO:0000313" key="9">
    <source>
        <dbReference type="EMBL" id="AEN99457.1"/>
    </source>
</evidence>
<dbReference type="GO" id="GO:0005829">
    <property type="term" value="C:cytosol"/>
    <property type="evidence" value="ECO:0007669"/>
    <property type="project" value="TreeGrafter"/>
</dbReference>
<feature type="domain" description="Helicase C-terminal" evidence="8">
    <location>
        <begin position="235"/>
        <end position="380"/>
    </location>
</feature>
<evidence type="ECO:0000259" key="8">
    <source>
        <dbReference type="PROSITE" id="PS51194"/>
    </source>
</evidence>
<evidence type="ECO:0000256" key="3">
    <source>
        <dbReference type="ARBA" id="ARBA00022806"/>
    </source>
</evidence>
<evidence type="ECO:0000256" key="2">
    <source>
        <dbReference type="ARBA" id="ARBA00022801"/>
    </source>
</evidence>
<dbReference type="Gene3D" id="3.40.50.300">
    <property type="entry name" value="P-loop containing nucleotide triphosphate hydrolases"/>
    <property type="match status" value="2"/>
</dbReference>
<evidence type="ECO:0000259" key="7">
    <source>
        <dbReference type="PROSITE" id="PS51192"/>
    </source>
</evidence>
<dbReference type="GO" id="GO:0016787">
    <property type="term" value="F:hydrolase activity"/>
    <property type="evidence" value="ECO:0007669"/>
    <property type="project" value="UniProtKB-KW"/>
</dbReference>
<keyword evidence="4" id="KW-0067">ATP-binding</keyword>
<dbReference type="HOGENOM" id="CLU_003041_1_3_9"/>
<dbReference type="InterPro" id="IPR044742">
    <property type="entry name" value="DEAD/DEAH_RhlB"/>
</dbReference>
<dbReference type="Proteomes" id="UP000001285">
    <property type="component" value="Chromosome"/>
</dbReference>
<protein>
    <recommendedName>
        <fullName evidence="11">ATP-dependent helicase</fullName>
    </recommendedName>
</protein>
<dbReference type="PROSITE" id="PS51194">
    <property type="entry name" value="HELICASE_CTER"/>
    <property type="match status" value="1"/>
</dbReference>
<dbReference type="InterPro" id="IPR050079">
    <property type="entry name" value="DEAD_box_RNA_helicase"/>
</dbReference>
<proteinExistence type="inferred from homology"/>
<dbReference type="SMART" id="SM00490">
    <property type="entry name" value="HELICc"/>
    <property type="match status" value="1"/>
</dbReference>
<evidence type="ECO:0000256" key="4">
    <source>
        <dbReference type="ARBA" id="ARBA00022840"/>
    </source>
</evidence>
<feature type="compositionally biased region" description="Basic residues" evidence="6">
    <location>
        <begin position="429"/>
        <end position="447"/>
    </location>
</feature>
<organism evidence="9 10">
    <name type="scientific">Fructilactobacillus sanfranciscensis (strain TMW 1.1304)</name>
    <name type="common">Lactobacillus sanfranciscensis</name>
    <dbReference type="NCBI Taxonomy" id="714313"/>
    <lineage>
        <taxon>Bacteria</taxon>
        <taxon>Bacillati</taxon>
        <taxon>Bacillota</taxon>
        <taxon>Bacilli</taxon>
        <taxon>Lactobacillales</taxon>
        <taxon>Lactobacillaceae</taxon>
        <taxon>Fructilactobacillus</taxon>
    </lineage>
</organism>
<sequence length="447" mass="50681">MLEFTIPINLRSNAVLEEFVKRFEKLGYKEQTEIQKAVYQPMIDGGEDIVGLSPTGSGKTVAFLMPILANIMAGEGTQALIVEPSQELAMQVTSIIRDWAGPFKVKILPLIGGANVKRQQEQLKKRPEIVVGTPGRILSLLDERKLKVNHVDTVVIDEADDLLQDDSLEKARQIVAAVPRDAQVAYFSATDNEVLYNLEEVMGKPARIIDVRDLDKSRGVVKHGQFQVSRGKRNDVLNRLTKLTNFKALVFFNQQTELNRAFNYFKHQGYAPVEKLSGEENKMQREKALRNFRKGQTKLLLTTDVAARGLDIPKLPAVVNYDLPKEANTYIHRVGRTGRMGEPGLVINFGDDHDLRDLKKLLRDEEYDLQPLYYFRGKLVDHVDQADIDQAKADELAKQKVVPEVKGTKPSVKKARIRKVQAVVETPKKPRKKNRKRNQKNKGYHKK</sequence>
<evidence type="ECO:0000256" key="5">
    <source>
        <dbReference type="ARBA" id="ARBA00038437"/>
    </source>
</evidence>
<dbReference type="PANTHER" id="PTHR47959">
    <property type="entry name" value="ATP-DEPENDENT RNA HELICASE RHLE-RELATED"/>
    <property type="match status" value="1"/>
</dbReference>
<dbReference type="STRING" id="714313.LSA_10610"/>
<dbReference type="SUPFAM" id="SSF52540">
    <property type="entry name" value="P-loop containing nucleoside triphosphate hydrolases"/>
    <property type="match status" value="1"/>
</dbReference>
<dbReference type="Pfam" id="PF00270">
    <property type="entry name" value="DEAD"/>
    <property type="match status" value="1"/>
</dbReference>
<gene>
    <name evidence="9" type="ordered locus">LSA_10610</name>
</gene>
<reference evidence="9 10" key="1">
    <citation type="journal article" date="2011" name="Microb. Cell Fact.">
        <title>Genomic analysis reveals Lactobacillus sanfranciscensis as stable element in traditional sourdoughs.</title>
        <authorList>
            <person name="Vogel R.F."/>
            <person name="Pavlovic M."/>
            <person name="Ehrmann M.A."/>
            <person name="Wiezer A."/>
            <person name="Liesegang H."/>
            <person name="Offschanka S."/>
            <person name="Voget S."/>
            <person name="Angelov A."/>
            <person name="Bocker G."/>
            <person name="Liebl W."/>
        </authorList>
    </citation>
    <scope>NUCLEOTIDE SEQUENCE [LARGE SCALE GENOMIC DNA]</scope>
    <source>
        <strain evidence="9 10">TMW 1.1304</strain>
    </source>
</reference>
<comment type="similarity">
    <text evidence="5">Belongs to the DEAD box helicase family.</text>
</comment>
<dbReference type="GO" id="GO:0003676">
    <property type="term" value="F:nucleic acid binding"/>
    <property type="evidence" value="ECO:0007669"/>
    <property type="project" value="InterPro"/>
</dbReference>
<dbReference type="KEGG" id="lsn:LSA_10610"/>
<dbReference type="InterPro" id="IPR001650">
    <property type="entry name" value="Helicase_C-like"/>
</dbReference>
<dbReference type="GO" id="GO:0003724">
    <property type="term" value="F:RNA helicase activity"/>
    <property type="evidence" value="ECO:0007669"/>
    <property type="project" value="TreeGrafter"/>
</dbReference>
<dbReference type="eggNOG" id="COG0513">
    <property type="taxonomic scope" value="Bacteria"/>
</dbReference>
<dbReference type="EMBL" id="CP002461">
    <property type="protein sequence ID" value="AEN99457.1"/>
    <property type="molecule type" value="Genomic_DNA"/>
</dbReference>
<name>G2KVS8_FRUST</name>
<dbReference type="InterPro" id="IPR011545">
    <property type="entry name" value="DEAD/DEAH_box_helicase_dom"/>
</dbReference>
<dbReference type="PANTHER" id="PTHR47959:SF1">
    <property type="entry name" value="ATP-DEPENDENT RNA HELICASE DBPA"/>
    <property type="match status" value="1"/>
</dbReference>
<dbReference type="SMART" id="SM00487">
    <property type="entry name" value="DEXDc"/>
    <property type="match status" value="1"/>
</dbReference>
<keyword evidence="1" id="KW-0547">Nucleotide-binding</keyword>
<evidence type="ECO:0008006" key="11">
    <source>
        <dbReference type="Google" id="ProtNLM"/>
    </source>
</evidence>
<dbReference type="AlphaFoldDB" id="G2KVS8"/>
<evidence type="ECO:0000256" key="6">
    <source>
        <dbReference type="SAM" id="MobiDB-lite"/>
    </source>
</evidence>
<keyword evidence="2" id="KW-0378">Hydrolase</keyword>
<feature type="region of interest" description="Disordered" evidence="6">
    <location>
        <begin position="404"/>
        <end position="447"/>
    </location>
</feature>